<protein>
    <submittedName>
        <fullName evidence="1">Uncharacterized protein</fullName>
    </submittedName>
</protein>
<accession>A0ABS4TG67</accession>
<dbReference type="EMBL" id="JAGINW010000001">
    <property type="protein sequence ID" value="MBP2323331.1"/>
    <property type="molecule type" value="Genomic_DNA"/>
</dbReference>
<reference evidence="1 2" key="1">
    <citation type="submission" date="2021-03" db="EMBL/GenBank/DDBJ databases">
        <title>Sequencing the genomes of 1000 actinobacteria strains.</title>
        <authorList>
            <person name="Klenk H.-P."/>
        </authorList>
    </citation>
    <scope>NUCLEOTIDE SEQUENCE [LARGE SCALE GENOMIC DNA]</scope>
    <source>
        <strain evidence="1 2">DSM 46670</strain>
    </source>
</reference>
<dbReference type="RefSeq" id="WP_209639562.1">
    <property type="nucleotide sequence ID" value="NZ_JAGINW010000001.1"/>
</dbReference>
<sequence length="135" mass="15115">MNGYLEQEIIARASHADLALYFLLRGGGYVSAISLALATGHTKELFRVALNWELKHGNLIRRPEAELKGTGPKDYNSVEYQLTNQGVAAAFYALKRRNPALHVMLLEQQGWPDHPCRIEASTKEGNTHRCPKKCV</sequence>
<comment type="caution">
    <text evidence="1">The sequence shown here is derived from an EMBL/GenBank/DDBJ whole genome shotgun (WGS) entry which is preliminary data.</text>
</comment>
<keyword evidence="2" id="KW-1185">Reference proteome</keyword>
<gene>
    <name evidence="1" type="ORF">JOF56_003716</name>
</gene>
<name>A0ABS4TG67_9PSEU</name>
<evidence type="ECO:0000313" key="1">
    <source>
        <dbReference type="EMBL" id="MBP2323331.1"/>
    </source>
</evidence>
<organism evidence="1 2">
    <name type="scientific">Kibdelosporangium banguiense</name>
    <dbReference type="NCBI Taxonomy" id="1365924"/>
    <lineage>
        <taxon>Bacteria</taxon>
        <taxon>Bacillati</taxon>
        <taxon>Actinomycetota</taxon>
        <taxon>Actinomycetes</taxon>
        <taxon>Pseudonocardiales</taxon>
        <taxon>Pseudonocardiaceae</taxon>
        <taxon>Kibdelosporangium</taxon>
    </lineage>
</organism>
<evidence type="ECO:0000313" key="2">
    <source>
        <dbReference type="Proteomes" id="UP001519332"/>
    </source>
</evidence>
<dbReference type="Proteomes" id="UP001519332">
    <property type="component" value="Unassembled WGS sequence"/>
</dbReference>
<proteinExistence type="predicted"/>